<dbReference type="RefSeq" id="WP_002184630.1">
    <property type="nucleotide sequence ID" value="NZ_CM125442.1"/>
</dbReference>
<gene>
    <name evidence="1" type="ORF">BW900_12745</name>
</gene>
<dbReference type="AlphaFoldDB" id="A0A1S9T8D0"/>
<dbReference type="Proteomes" id="UP000190696">
    <property type="component" value="Unassembled WGS sequence"/>
</dbReference>
<comment type="caution">
    <text evidence="1">The sequence shown here is derived from an EMBL/GenBank/DDBJ whole genome shotgun (WGS) entry which is preliminary data.</text>
</comment>
<evidence type="ECO:0000313" key="1">
    <source>
        <dbReference type="EMBL" id="OOR06276.1"/>
    </source>
</evidence>
<sequence length="157" mass="18394">MANISEQKLNAPIENVKIAERDYIELAKELAKKIVELDPNGDEEGYECTGEELEQLREIRLKAVNDKDILKGDYVIAAYIDLYREREKFKGEGKYLKATDELIEKIFLNSSEKGNVVEFCSKHGISRDKYYRILKNQFKQEDDRERVERIRMLVSGR</sequence>
<accession>A0A1S9T8D0</accession>
<organism evidence="1 2">
    <name type="scientific">Bacillus mycoides</name>
    <dbReference type="NCBI Taxonomy" id="1405"/>
    <lineage>
        <taxon>Bacteria</taxon>
        <taxon>Bacillati</taxon>
        <taxon>Bacillota</taxon>
        <taxon>Bacilli</taxon>
        <taxon>Bacillales</taxon>
        <taxon>Bacillaceae</taxon>
        <taxon>Bacillus</taxon>
        <taxon>Bacillus cereus group</taxon>
    </lineage>
</organism>
<proteinExistence type="predicted"/>
<protein>
    <submittedName>
        <fullName evidence="1">Uncharacterized protein</fullName>
    </submittedName>
</protein>
<evidence type="ECO:0000313" key="2">
    <source>
        <dbReference type="Proteomes" id="UP000190696"/>
    </source>
</evidence>
<reference evidence="1 2" key="1">
    <citation type="submission" date="2017-01" db="EMBL/GenBank/DDBJ databases">
        <title>Bacillus cereus isolates.</title>
        <authorList>
            <person name="Beno S.M."/>
        </authorList>
    </citation>
    <scope>NUCLEOTIDE SEQUENCE [LARGE SCALE GENOMIC DNA]</scope>
    <source>
        <strain evidence="1 2">FSL W7-1108</strain>
    </source>
</reference>
<dbReference type="EMBL" id="MUAI01000008">
    <property type="protein sequence ID" value="OOR06276.1"/>
    <property type="molecule type" value="Genomic_DNA"/>
</dbReference>
<name>A0A1S9T8D0_BACMY</name>